<sequence length="267" mass="29591">MAHSIRVEKDVSLFVEDIGEGQPIVFIHGWPVNHKMFEYQMNELPKKGYRCIGIDLRGFGKSDKPAFGYDYDTLAQDVKKVIDSLQLSNVFVAGFSMGGPIAIRYATKFAGDELKQLILMGAAAPSFTQRSGYDVGMKKEDVDELITSIQADRPQAIKDFGSAFFYSDVSDSLANWFLGLGLEASAYGTIAAAESLRDEDLREEVTKVSVPTLLMHGKKDEICDFAFSEKLHEAIPNSTLIPFENSGHGLIYDEKEACNQALLNLLR</sequence>
<evidence type="ECO:0000313" key="3">
    <source>
        <dbReference type="EMBL" id="TDQ42960.1"/>
    </source>
</evidence>
<dbReference type="EMBL" id="SNYJ01000001">
    <property type="protein sequence ID" value="TDQ42960.1"/>
    <property type="molecule type" value="Genomic_DNA"/>
</dbReference>
<dbReference type="Pfam" id="PF00561">
    <property type="entry name" value="Abhydrolase_1"/>
    <property type="match status" value="1"/>
</dbReference>
<dbReference type="PANTHER" id="PTHR43798:SF31">
    <property type="entry name" value="AB HYDROLASE SUPERFAMILY PROTEIN YCLE"/>
    <property type="match status" value="1"/>
</dbReference>
<dbReference type="InterPro" id="IPR000639">
    <property type="entry name" value="Epox_hydrolase-like"/>
</dbReference>
<dbReference type="GO" id="GO:0016020">
    <property type="term" value="C:membrane"/>
    <property type="evidence" value="ECO:0007669"/>
    <property type="project" value="TreeGrafter"/>
</dbReference>
<reference evidence="3 4" key="1">
    <citation type="submission" date="2019-03" db="EMBL/GenBank/DDBJ databases">
        <title>Genomic Encyclopedia of Type Strains, Phase IV (KMG-IV): sequencing the most valuable type-strain genomes for metagenomic binning, comparative biology and taxonomic classification.</title>
        <authorList>
            <person name="Goeker M."/>
        </authorList>
    </citation>
    <scope>NUCLEOTIDE SEQUENCE [LARGE SCALE GENOMIC DNA]</scope>
    <source>
        <strain evidence="3 4">DSM 28697</strain>
    </source>
</reference>
<dbReference type="InterPro" id="IPR050266">
    <property type="entry name" value="AB_hydrolase_sf"/>
</dbReference>
<evidence type="ECO:0000313" key="4">
    <source>
        <dbReference type="Proteomes" id="UP000295632"/>
    </source>
</evidence>
<evidence type="ECO:0000259" key="2">
    <source>
        <dbReference type="Pfam" id="PF00561"/>
    </source>
</evidence>
<dbReference type="InterPro" id="IPR029058">
    <property type="entry name" value="AB_hydrolase_fold"/>
</dbReference>
<dbReference type="Gene3D" id="3.40.50.1820">
    <property type="entry name" value="alpha/beta hydrolase"/>
    <property type="match status" value="1"/>
</dbReference>
<dbReference type="AlphaFoldDB" id="A0A4R6U8P9"/>
<accession>A0A4R6U8P9</accession>
<keyword evidence="1" id="KW-0378">Hydrolase</keyword>
<dbReference type="PRINTS" id="PR00412">
    <property type="entry name" value="EPOXHYDRLASE"/>
</dbReference>
<dbReference type="GO" id="GO:0016787">
    <property type="term" value="F:hydrolase activity"/>
    <property type="evidence" value="ECO:0007669"/>
    <property type="project" value="UniProtKB-KW"/>
</dbReference>
<protein>
    <submittedName>
        <fullName evidence="3">Pimeloyl-ACP methyl ester carboxylesterase</fullName>
    </submittedName>
</protein>
<name>A0A4R6U8P9_9BACI</name>
<dbReference type="InterPro" id="IPR000073">
    <property type="entry name" value="AB_hydrolase_1"/>
</dbReference>
<feature type="domain" description="AB hydrolase-1" evidence="2">
    <location>
        <begin position="23"/>
        <end position="254"/>
    </location>
</feature>
<dbReference type="OrthoDB" id="9773293at2"/>
<organism evidence="3 4">
    <name type="scientific">Aureibacillus halotolerans</name>
    <dbReference type="NCBI Taxonomy" id="1508390"/>
    <lineage>
        <taxon>Bacteria</taxon>
        <taxon>Bacillati</taxon>
        <taxon>Bacillota</taxon>
        <taxon>Bacilli</taxon>
        <taxon>Bacillales</taxon>
        <taxon>Bacillaceae</taxon>
        <taxon>Aureibacillus</taxon>
    </lineage>
</organism>
<dbReference type="SUPFAM" id="SSF53474">
    <property type="entry name" value="alpha/beta-Hydrolases"/>
    <property type="match status" value="1"/>
</dbReference>
<evidence type="ECO:0000256" key="1">
    <source>
        <dbReference type="ARBA" id="ARBA00022801"/>
    </source>
</evidence>
<dbReference type="Proteomes" id="UP000295632">
    <property type="component" value="Unassembled WGS sequence"/>
</dbReference>
<dbReference type="RefSeq" id="WP_133578779.1">
    <property type="nucleotide sequence ID" value="NZ_SNYJ01000001.1"/>
</dbReference>
<dbReference type="PRINTS" id="PR00111">
    <property type="entry name" value="ABHYDROLASE"/>
</dbReference>
<dbReference type="PANTHER" id="PTHR43798">
    <property type="entry name" value="MONOACYLGLYCEROL LIPASE"/>
    <property type="match status" value="1"/>
</dbReference>
<gene>
    <name evidence="3" type="ORF">EV213_101391</name>
</gene>
<comment type="caution">
    <text evidence="3">The sequence shown here is derived from an EMBL/GenBank/DDBJ whole genome shotgun (WGS) entry which is preliminary data.</text>
</comment>
<keyword evidence="4" id="KW-1185">Reference proteome</keyword>
<proteinExistence type="predicted"/>